<dbReference type="STRING" id="44009.RV01_GL000454"/>
<evidence type="ECO:0000256" key="1">
    <source>
        <dbReference type="SAM" id="Phobius"/>
    </source>
</evidence>
<accession>S0KFW1</accession>
<sequence length="49" mass="5460">MEQINGKIIGQNEGPTDIWVRSSSSMRLVFIAVIGIGLSIGFVIYHRKK</sequence>
<keyword evidence="1" id="KW-0472">Membrane</keyword>
<keyword evidence="3" id="KW-1185">Reference proteome</keyword>
<evidence type="ECO:0000313" key="3">
    <source>
        <dbReference type="Proteomes" id="UP000014127"/>
    </source>
</evidence>
<dbReference type="HOGENOM" id="CLU_3135244_0_0_9"/>
<gene>
    <name evidence="2" type="ORF">OMK_02152</name>
</gene>
<keyword evidence="1" id="KW-1133">Transmembrane helix</keyword>
<dbReference type="PATRIC" id="fig|1139219.3.peg.2099"/>
<dbReference type="EMBL" id="AHYR01000010">
    <property type="protein sequence ID" value="EOT39815.1"/>
    <property type="molecule type" value="Genomic_DNA"/>
</dbReference>
<dbReference type="Proteomes" id="UP000014127">
    <property type="component" value="Unassembled WGS sequence"/>
</dbReference>
<comment type="caution">
    <text evidence="2">The sequence shown here is derived from an EMBL/GenBank/DDBJ whole genome shotgun (WGS) entry which is preliminary data.</text>
</comment>
<reference evidence="2 3" key="1">
    <citation type="submission" date="2013-03" db="EMBL/GenBank/DDBJ databases">
        <title>The Genome Sequence of Enterococcus dispar ATCC_51266 (Illumina only assembly).</title>
        <authorList>
            <consortium name="The Broad Institute Genomics Platform"/>
            <consortium name="The Broad Institute Genome Sequencing Center for Infectious Disease"/>
            <person name="Earl A."/>
            <person name="Russ C."/>
            <person name="Gilmore M."/>
            <person name="Surin D."/>
            <person name="Walker B."/>
            <person name="Young S."/>
            <person name="Zeng Q."/>
            <person name="Gargeya S."/>
            <person name="Fitzgerald M."/>
            <person name="Haas B."/>
            <person name="Abouelleil A."/>
            <person name="Allen A.W."/>
            <person name="Alvarado L."/>
            <person name="Arachchi H.M."/>
            <person name="Berlin A.M."/>
            <person name="Chapman S.B."/>
            <person name="Gainer-Dewar J."/>
            <person name="Goldberg J."/>
            <person name="Griggs A."/>
            <person name="Gujja S."/>
            <person name="Hansen M."/>
            <person name="Howarth C."/>
            <person name="Imamovic A."/>
            <person name="Ireland A."/>
            <person name="Larimer J."/>
            <person name="McCowan C."/>
            <person name="Murphy C."/>
            <person name="Pearson M."/>
            <person name="Poon T.W."/>
            <person name="Priest M."/>
            <person name="Roberts A."/>
            <person name="Saif S."/>
            <person name="Shea T."/>
            <person name="Sisk P."/>
            <person name="Sykes S."/>
            <person name="Wortman J."/>
            <person name="Nusbaum C."/>
            <person name="Birren B."/>
        </authorList>
    </citation>
    <scope>NUCLEOTIDE SEQUENCE [LARGE SCALE GENOMIC DNA]</scope>
    <source>
        <strain evidence="2 3">ATCC 51266</strain>
    </source>
</reference>
<proteinExistence type="predicted"/>
<name>S0KFW1_9ENTE</name>
<dbReference type="AlphaFoldDB" id="S0KFW1"/>
<feature type="transmembrane region" description="Helical" evidence="1">
    <location>
        <begin position="25"/>
        <end position="45"/>
    </location>
</feature>
<organism evidence="2 3">
    <name type="scientific">Enterococcus dispar ATCC 51266</name>
    <dbReference type="NCBI Taxonomy" id="1139219"/>
    <lineage>
        <taxon>Bacteria</taxon>
        <taxon>Bacillati</taxon>
        <taxon>Bacillota</taxon>
        <taxon>Bacilli</taxon>
        <taxon>Lactobacillales</taxon>
        <taxon>Enterococcaceae</taxon>
        <taxon>Enterococcus</taxon>
    </lineage>
</organism>
<protein>
    <submittedName>
        <fullName evidence="2">Uncharacterized protein</fullName>
    </submittedName>
</protein>
<dbReference type="RefSeq" id="WP_016173290.1">
    <property type="nucleotide sequence ID" value="NZ_ASWK01000001.1"/>
</dbReference>
<keyword evidence="1" id="KW-0812">Transmembrane</keyword>
<evidence type="ECO:0000313" key="2">
    <source>
        <dbReference type="EMBL" id="EOT39815.1"/>
    </source>
</evidence>